<dbReference type="EMBL" id="JBCITM010000008">
    <property type="protein sequence ID" value="MEN1760695.1"/>
    <property type="molecule type" value="Genomic_DNA"/>
</dbReference>
<reference evidence="2 3" key="1">
    <citation type="submission" date="2024-04" db="EMBL/GenBank/DDBJ databases">
        <title>Genome sequencing and metabolic network reconstruction of aminoacids and betaine degradation by Anoxynatronum sibiricum.</title>
        <authorList>
            <person name="Detkova E.N."/>
            <person name="Boltjanskaja Y.V."/>
            <person name="Mardanov A.V."/>
            <person name="Kevbrin V."/>
        </authorList>
    </citation>
    <scope>NUCLEOTIDE SEQUENCE [LARGE SCALE GENOMIC DNA]</scope>
    <source>
        <strain evidence="2 3">Z-7981</strain>
    </source>
</reference>
<feature type="compositionally biased region" description="Low complexity" evidence="1">
    <location>
        <begin position="42"/>
        <end position="64"/>
    </location>
</feature>
<dbReference type="PANTHER" id="PTHR37507">
    <property type="entry name" value="SPORULATION PROTEIN YDCC"/>
    <property type="match status" value="1"/>
</dbReference>
<dbReference type="Proteomes" id="UP001407405">
    <property type="component" value="Unassembled WGS sequence"/>
</dbReference>
<sequence length="250" mass="27770">MIMKQKQVMKATYWIAVLLLVAMILGGCGGSQPTEQAPVPQETAAGAAESASAETASAQPATASGDTAGDRDTVISKLASMTMPTELSYDMVYSLEGYTMTTQIWMKGDKSRMDATNPSEGNYIMLEDGEYTYMLQPDEMTGIRMDLDDEDDYYEDDFDEDFMDADYDWGSMTFLGTDTINGMPTYVFQDDGDYENVKVWIHADYALPVRMEGETDDETYVMEITNLKVGGVADSVFKVPAGYDIMEMNW</sequence>
<comment type="caution">
    <text evidence="2">The sequence shown here is derived from an EMBL/GenBank/DDBJ whole genome shotgun (WGS) entry which is preliminary data.</text>
</comment>
<protein>
    <recommendedName>
        <fullName evidence="4">DUF4412 domain-containing protein</fullName>
    </recommendedName>
</protein>
<dbReference type="Gene3D" id="2.50.20.10">
    <property type="entry name" value="Lipoprotein localisation LolA/LolB/LppX"/>
    <property type="match status" value="1"/>
</dbReference>
<evidence type="ECO:0000313" key="2">
    <source>
        <dbReference type="EMBL" id="MEN1760695.1"/>
    </source>
</evidence>
<dbReference type="RefSeq" id="WP_343186014.1">
    <property type="nucleotide sequence ID" value="NZ_JBCITM010000008.1"/>
</dbReference>
<keyword evidence="3" id="KW-1185">Reference proteome</keyword>
<dbReference type="InterPro" id="IPR052944">
    <property type="entry name" value="Sporulation_related"/>
</dbReference>
<evidence type="ECO:0000313" key="3">
    <source>
        <dbReference type="Proteomes" id="UP001407405"/>
    </source>
</evidence>
<name>A0ABU9VU50_9CLOT</name>
<organism evidence="2 3">
    <name type="scientific">Anoxynatronum sibiricum</name>
    <dbReference type="NCBI Taxonomy" id="210623"/>
    <lineage>
        <taxon>Bacteria</taxon>
        <taxon>Bacillati</taxon>
        <taxon>Bacillota</taxon>
        <taxon>Clostridia</taxon>
        <taxon>Eubacteriales</taxon>
        <taxon>Clostridiaceae</taxon>
        <taxon>Anoxynatronum</taxon>
    </lineage>
</organism>
<dbReference type="SUPFAM" id="SSF89392">
    <property type="entry name" value="Prokaryotic lipoproteins and lipoprotein localization factors"/>
    <property type="match status" value="1"/>
</dbReference>
<proteinExistence type="predicted"/>
<feature type="region of interest" description="Disordered" evidence="1">
    <location>
        <begin position="33"/>
        <end position="70"/>
    </location>
</feature>
<accession>A0ABU9VU50</accession>
<dbReference type="PANTHER" id="PTHR37507:SF2">
    <property type="entry name" value="SPORULATION PROTEIN YDCC"/>
    <property type="match status" value="1"/>
</dbReference>
<dbReference type="PROSITE" id="PS51257">
    <property type="entry name" value="PROKAR_LIPOPROTEIN"/>
    <property type="match status" value="1"/>
</dbReference>
<evidence type="ECO:0000256" key="1">
    <source>
        <dbReference type="SAM" id="MobiDB-lite"/>
    </source>
</evidence>
<dbReference type="InterPro" id="IPR029046">
    <property type="entry name" value="LolA/LolB/LppX"/>
</dbReference>
<evidence type="ECO:0008006" key="4">
    <source>
        <dbReference type="Google" id="ProtNLM"/>
    </source>
</evidence>
<gene>
    <name evidence="2" type="ORF">AAIG11_09435</name>
</gene>